<keyword evidence="6" id="KW-1185">Reference proteome</keyword>
<reference evidence="5 6" key="1">
    <citation type="submission" date="2019-08" db="EMBL/GenBank/DDBJ databases">
        <authorList>
            <person name="Khan S.A."/>
            <person name="Jeon C.O."/>
            <person name="Jeong S.E."/>
        </authorList>
    </citation>
    <scope>NUCLEOTIDE SEQUENCE [LARGE SCALE GENOMIC DNA]</scope>
    <source>
        <strain evidence="6">IMCC1728</strain>
    </source>
</reference>
<dbReference type="InterPro" id="IPR051407">
    <property type="entry name" value="Bact_OM_lipoprot/Surf_antigen"/>
</dbReference>
<feature type="region of interest" description="Disordered" evidence="3">
    <location>
        <begin position="44"/>
        <end position="66"/>
    </location>
</feature>
<evidence type="ECO:0000313" key="5">
    <source>
        <dbReference type="EMBL" id="TXC67378.1"/>
    </source>
</evidence>
<evidence type="ECO:0000256" key="3">
    <source>
        <dbReference type="SAM" id="MobiDB-lite"/>
    </source>
</evidence>
<keyword evidence="2" id="KW-0472">Membrane</keyword>
<name>A0A5C6U6K6_9BURK</name>
<dbReference type="InterPro" id="IPR008816">
    <property type="entry name" value="Gly_zipper_2TM_dom"/>
</dbReference>
<dbReference type="PANTHER" id="PTHR35603">
    <property type="match status" value="1"/>
</dbReference>
<evidence type="ECO:0000256" key="1">
    <source>
        <dbReference type="ARBA" id="ARBA00004370"/>
    </source>
</evidence>
<comment type="caution">
    <text evidence="5">The sequence shown here is derived from an EMBL/GenBank/DDBJ whole genome shotgun (WGS) entry which is preliminary data.</text>
</comment>
<evidence type="ECO:0000313" key="6">
    <source>
        <dbReference type="Proteomes" id="UP000321832"/>
    </source>
</evidence>
<proteinExistence type="predicted"/>
<dbReference type="AlphaFoldDB" id="A0A5C6U6K6"/>
<dbReference type="PANTHER" id="PTHR35603:SF2">
    <property type="entry name" value="OUTER MEMBRANE LIPOPROTEIN"/>
    <property type="match status" value="1"/>
</dbReference>
<dbReference type="GO" id="GO:0019867">
    <property type="term" value="C:outer membrane"/>
    <property type="evidence" value="ECO:0007669"/>
    <property type="project" value="InterPro"/>
</dbReference>
<dbReference type="EMBL" id="VOPW01000001">
    <property type="protein sequence ID" value="TXC67378.1"/>
    <property type="molecule type" value="Genomic_DNA"/>
</dbReference>
<dbReference type="Pfam" id="PF05433">
    <property type="entry name" value="Rick_17kDa_Anti"/>
    <property type="match status" value="1"/>
</dbReference>
<organism evidence="5 6">
    <name type="scientific">Piscinibacter aquaticus</name>
    <dbReference type="NCBI Taxonomy" id="392597"/>
    <lineage>
        <taxon>Bacteria</taxon>
        <taxon>Pseudomonadati</taxon>
        <taxon>Pseudomonadota</taxon>
        <taxon>Betaproteobacteria</taxon>
        <taxon>Burkholderiales</taxon>
        <taxon>Sphaerotilaceae</taxon>
        <taxon>Piscinibacter</taxon>
    </lineage>
</organism>
<dbReference type="Proteomes" id="UP000321832">
    <property type="component" value="Unassembled WGS sequence"/>
</dbReference>
<feature type="domain" description="Glycine zipper 2TM" evidence="4">
    <location>
        <begin position="106"/>
        <end position="146"/>
    </location>
</feature>
<evidence type="ECO:0000256" key="2">
    <source>
        <dbReference type="ARBA" id="ARBA00023136"/>
    </source>
</evidence>
<comment type="subcellular location">
    <subcellularLocation>
        <location evidence="1">Membrane</location>
    </subcellularLocation>
</comment>
<sequence>MSNELSPGAVPQGGAPSRTVWLIAGVLGAASLAAGAGMLARNGLPPPAGQPVPEKNVAAETRPADKPAQKLAAAPRAAAPAELCRDCGVVESVQAVTRKGEANGTGAVVGGVLGAVVGNQMGKGDGRKAMTVLGAVGGGVAGHEIEKRAKSTTVHVVKVRMDDGSLRTIEQAAAARTGERVIVEGNKMRPMPAGQG</sequence>
<evidence type="ECO:0000259" key="4">
    <source>
        <dbReference type="Pfam" id="PF05433"/>
    </source>
</evidence>
<accession>A0A5C6U6K6</accession>
<gene>
    <name evidence="5" type="ORF">FSC37_21845</name>
</gene>
<protein>
    <submittedName>
        <fullName evidence="5">Glycine zipper 2TM domain-containing protein</fullName>
    </submittedName>
</protein>